<dbReference type="Proteomes" id="UP000218164">
    <property type="component" value="Unassembled WGS sequence"/>
</dbReference>
<sequence length="175" mass="18935">MKLKTTGVIISLLMILITLTGLVAASAAEKVNGDDGQSTISVTLQQETSNSALKNTGEVSIASPIIMTGQSKLSVTGKRINFSTSTFTIPSVSCPLVQATSELYYKKTQSSKEAFKISAFKQGKNVKKVEAKGFFIVKQSGYYQVIGHHRIVSPPGYKPSEAEDVTYSKWKYVSV</sequence>
<organism evidence="1 2">
    <name type="scientific">Methanosarcina spelaei</name>
    <dbReference type="NCBI Taxonomy" id="1036679"/>
    <lineage>
        <taxon>Archaea</taxon>
        <taxon>Methanobacteriati</taxon>
        <taxon>Methanobacteriota</taxon>
        <taxon>Stenosarchaea group</taxon>
        <taxon>Methanomicrobia</taxon>
        <taxon>Methanosarcinales</taxon>
        <taxon>Methanosarcinaceae</taxon>
        <taxon>Methanosarcina</taxon>
    </lineage>
</organism>
<reference evidence="1 2" key="1">
    <citation type="journal article" date="2017" name="BMC Genomics">
        <title>Genomic analysis of methanogenic archaea reveals a shift towards energy conservation.</title>
        <authorList>
            <person name="Gilmore S.P."/>
            <person name="Henske J.K."/>
            <person name="Sexton J.A."/>
            <person name="Solomon K.V."/>
            <person name="Seppala S."/>
            <person name="Yoo J.I."/>
            <person name="Huyett L.M."/>
            <person name="Pressman A."/>
            <person name="Cogan J.Z."/>
            <person name="Kivenson V."/>
            <person name="Peng X."/>
            <person name="Tan Y."/>
            <person name="Valentine D.L."/>
            <person name="O'Malley M.A."/>
        </authorList>
    </citation>
    <scope>NUCLEOTIDE SEQUENCE [LARGE SCALE GENOMIC DNA]</scope>
    <source>
        <strain evidence="1 2">MC-15</strain>
    </source>
</reference>
<keyword evidence="2" id="KW-1185">Reference proteome</keyword>
<comment type="caution">
    <text evidence="1">The sequence shown here is derived from an EMBL/GenBank/DDBJ whole genome shotgun (WGS) entry which is preliminary data.</text>
</comment>
<evidence type="ECO:0000313" key="2">
    <source>
        <dbReference type="Proteomes" id="UP000218164"/>
    </source>
</evidence>
<dbReference type="AlphaFoldDB" id="A0A2A2HR57"/>
<name>A0A2A2HR57_9EURY</name>
<evidence type="ECO:0000313" key="1">
    <source>
        <dbReference type="EMBL" id="PAV11790.1"/>
    </source>
</evidence>
<protein>
    <submittedName>
        <fullName evidence="1">Uncharacterized protein</fullName>
    </submittedName>
</protein>
<gene>
    <name evidence="1" type="ORF">ASJ81_00505</name>
</gene>
<proteinExistence type="predicted"/>
<dbReference type="EMBL" id="LMVP01000445">
    <property type="protein sequence ID" value="PAV11790.1"/>
    <property type="molecule type" value="Genomic_DNA"/>
</dbReference>
<dbReference type="RefSeq" id="WP_095645240.1">
    <property type="nucleotide sequence ID" value="NZ_LMVP01000445.1"/>
</dbReference>
<accession>A0A2A2HR57</accession>